<reference evidence="3 4" key="1">
    <citation type="submission" date="2016-07" db="EMBL/GenBank/DDBJ databases">
        <title>Multiple horizontal gene transfer events from other fungi enriched the ability of initially mycotrophic Trichoderma (Ascomycota) to feed on dead plant biomass.</title>
        <authorList>
            <consortium name="DOE Joint Genome Institute"/>
            <person name="Aerts A."/>
            <person name="Atanasova L."/>
            <person name="Chenthamara K."/>
            <person name="Zhang J."/>
            <person name="Grujic M."/>
            <person name="Henrissat B."/>
            <person name="Kuo A."/>
            <person name="Salamov A."/>
            <person name="Lipzen A."/>
            <person name="Labutti K."/>
            <person name="Barry K."/>
            <person name="Miao Y."/>
            <person name="Rahimi M.J."/>
            <person name="Shen Q."/>
            <person name="Grigoriev I.V."/>
            <person name="Kubicek C.P."/>
            <person name="Druzhinina I.S."/>
        </authorList>
    </citation>
    <scope>NUCLEOTIDE SEQUENCE [LARGE SCALE GENOMIC DNA]</scope>
    <source>
        <strain evidence="3 4">CBS 433.97</strain>
    </source>
</reference>
<feature type="signal peptide" evidence="2">
    <location>
        <begin position="1"/>
        <end position="21"/>
    </location>
</feature>
<dbReference type="AlphaFoldDB" id="A0A2T3ZLX7"/>
<dbReference type="STRING" id="1042311.A0A2T3ZLX7"/>
<feature type="compositionally biased region" description="Low complexity" evidence="1">
    <location>
        <begin position="100"/>
        <end position="114"/>
    </location>
</feature>
<evidence type="ECO:0000256" key="1">
    <source>
        <dbReference type="SAM" id="MobiDB-lite"/>
    </source>
</evidence>
<dbReference type="Proteomes" id="UP000240493">
    <property type="component" value="Unassembled WGS sequence"/>
</dbReference>
<name>A0A2T3ZLX7_TRIA4</name>
<organism evidence="3 4">
    <name type="scientific">Trichoderma asperellum (strain ATCC 204424 / CBS 433.97 / NBRC 101777)</name>
    <dbReference type="NCBI Taxonomy" id="1042311"/>
    <lineage>
        <taxon>Eukaryota</taxon>
        <taxon>Fungi</taxon>
        <taxon>Dikarya</taxon>
        <taxon>Ascomycota</taxon>
        <taxon>Pezizomycotina</taxon>
        <taxon>Sordariomycetes</taxon>
        <taxon>Hypocreomycetidae</taxon>
        <taxon>Hypocreales</taxon>
        <taxon>Hypocreaceae</taxon>
        <taxon>Trichoderma</taxon>
    </lineage>
</organism>
<protein>
    <submittedName>
        <fullName evidence="3">Uncharacterized protein</fullName>
    </submittedName>
</protein>
<feature type="region of interest" description="Disordered" evidence="1">
    <location>
        <begin position="98"/>
        <end position="125"/>
    </location>
</feature>
<proteinExistence type="predicted"/>
<keyword evidence="2" id="KW-0732">Signal</keyword>
<gene>
    <name evidence="3" type="ORF">M441DRAFT_65445</name>
</gene>
<dbReference type="OrthoDB" id="5420777at2759"/>
<evidence type="ECO:0000313" key="4">
    <source>
        <dbReference type="Proteomes" id="UP000240493"/>
    </source>
</evidence>
<evidence type="ECO:0000256" key="2">
    <source>
        <dbReference type="SAM" id="SignalP"/>
    </source>
</evidence>
<dbReference type="EMBL" id="KZ679257">
    <property type="protein sequence ID" value="PTB45810.1"/>
    <property type="molecule type" value="Genomic_DNA"/>
</dbReference>
<keyword evidence="4" id="KW-1185">Reference proteome</keyword>
<feature type="chain" id="PRO_5015703713" evidence="2">
    <location>
        <begin position="22"/>
        <end position="706"/>
    </location>
</feature>
<sequence length="706" mass="73974">MKAINVALLFYTAFAIEAATAATRLELPQHRHQRRLFQSNSTLENVQGSLLSTGNTAVEDTLWKPTEFATKYNKLSISKTDSAPTAEFNATEGSFLYQASPSTSSSPSTTPVPSAEVDDLKRPTSLSATDSIHETGEHSQISTPIPNYIIESSSSTLSTTSWRNVDASVFSSVVPTTGGKFNIFPTNSSLINTTSIVPCTPLPGDRAVTEYSVVYTTTITFYGNSTDYTPPYSPITTPNYCSPTGEALITFYSTTHISNSTAPETAATFSTASATIDFSIPALAAPLPTITFSFDLPEIITPAPDATGGNGGGITVTMRPFLSFTRRIITFITTDKNPSVVFAPEPTPDFSPTWITGDIGDGIHRTRDVIDNPPTGTPISNLLQSVKQPPAPTFRVTAGGDQVIINGKTVSGLRPSQTTTITVGTDVFTIFPTAVVGLGSTVTKPAPQEVSTPTPAVTSGVLGGVPVIISGTKAVVDGITLSISPEKATTTISGQRVVFGTGIIAVGHETLIFQDLSPRPTHDIVTGGEMVTAIGSSIVVLHSTTITYGANIAPKQTIINGETITIGPRGVSLHSTILGGPSANSTNTEYEIVGGITVGKLLPSLVVVNGVTYSINIDGDLSNVETTVIDNQTITIGPNGLILSSQTLTYPESSVTATLLPSMPNFPAKTGNQDDLGGDDESSAVSIRLELSALFICLAISVWVTI</sequence>
<accession>A0A2T3ZLX7</accession>
<evidence type="ECO:0000313" key="3">
    <source>
        <dbReference type="EMBL" id="PTB45810.1"/>
    </source>
</evidence>